<dbReference type="SUPFAM" id="SSF46565">
    <property type="entry name" value="Chaperone J-domain"/>
    <property type="match status" value="1"/>
</dbReference>
<dbReference type="RefSeq" id="WP_354023427.1">
    <property type="nucleotide sequence ID" value="NZ_JBEPSJ010000001.1"/>
</dbReference>
<reference evidence="3 4" key="1">
    <citation type="submission" date="2024-06" db="EMBL/GenBank/DDBJ databases">
        <title>Sorghum-associated microbial communities from plants grown in Nebraska, USA.</title>
        <authorList>
            <person name="Schachtman D."/>
        </authorList>
    </citation>
    <scope>NUCLEOTIDE SEQUENCE [LARGE SCALE GENOMIC DNA]</scope>
    <source>
        <strain evidence="3 4">2857</strain>
    </source>
</reference>
<keyword evidence="1" id="KW-1133">Transmembrane helix</keyword>
<evidence type="ECO:0000259" key="2">
    <source>
        <dbReference type="PROSITE" id="PS50076"/>
    </source>
</evidence>
<protein>
    <recommendedName>
        <fullName evidence="2">J domain-containing protein</fullName>
    </recommendedName>
</protein>
<feature type="transmembrane region" description="Helical" evidence="1">
    <location>
        <begin position="141"/>
        <end position="174"/>
    </location>
</feature>
<dbReference type="Gene3D" id="1.10.287.110">
    <property type="entry name" value="DnaJ domain"/>
    <property type="match status" value="1"/>
</dbReference>
<sequence length="190" mass="20048">MTPEEAAAILHVGVDASASDVERAYRHSARTLHPDRLAGAPEDTVTASAEQFARLTLAHQVMVREIAERPVEATIEPDVPAEPPPSGRWVIIGWLSVLLVAGVISYFGGALPRSTGDVVLRLLPLAAAGTAFALTGRRVFFALTVALLAVSVLITLVLASFGSLVALGLLLVPVVGLMVMGRRRAGWDAR</sequence>
<feature type="transmembrane region" description="Helical" evidence="1">
    <location>
        <begin position="118"/>
        <end position="135"/>
    </location>
</feature>
<proteinExistence type="predicted"/>
<evidence type="ECO:0000313" key="3">
    <source>
        <dbReference type="EMBL" id="MET4581243.1"/>
    </source>
</evidence>
<dbReference type="SMART" id="SM00271">
    <property type="entry name" value="DnaJ"/>
    <property type="match status" value="1"/>
</dbReference>
<keyword evidence="1" id="KW-0812">Transmembrane</keyword>
<feature type="transmembrane region" description="Helical" evidence="1">
    <location>
        <begin position="89"/>
        <end position="111"/>
    </location>
</feature>
<accession>A0ABV2QJL1</accession>
<evidence type="ECO:0000256" key="1">
    <source>
        <dbReference type="SAM" id="Phobius"/>
    </source>
</evidence>
<keyword evidence="1" id="KW-0472">Membrane</keyword>
<dbReference type="InterPro" id="IPR001623">
    <property type="entry name" value="DnaJ_domain"/>
</dbReference>
<keyword evidence="4" id="KW-1185">Reference proteome</keyword>
<dbReference type="CDD" id="cd06257">
    <property type="entry name" value="DnaJ"/>
    <property type="match status" value="1"/>
</dbReference>
<dbReference type="InterPro" id="IPR036869">
    <property type="entry name" value="J_dom_sf"/>
</dbReference>
<evidence type="ECO:0000313" key="4">
    <source>
        <dbReference type="Proteomes" id="UP001549257"/>
    </source>
</evidence>
<name>A0ABV2QJL1_9MICO</name>
<comment type="caution">
    <text evidence="3">The sequence shown here is derived from an EMBL/GenBank/DDBJ whole genome shotgun (WGS) entry which is preliminary data.</text>
</comment>
<dbReference type="Proteomes" id="UP001549257">
    <property type="component" value="Unassembled WGS sequence"/>
</dbReference>
<dbReference type="Pfam" id="PF00226">
    <property type="entry name" value="DnaJ"/>
    <property type="match status" value="1"/>
</dbReference>
<dbReference type="EMBL" id="JBEPSJ010000001">
    <property type="protein sequence ID" value="MET4581243.1"/>
    <property type="molecule type" value="Genomic_DNA"/>
</dbReference>
<feature type="domain" description="J" evidence="2">
    <location>
        <begin position="5"/>
        <end position="67"/>
    </location>
</feature>
<organism evidence="3 4">
    <name type="scientific">Conyzicola nivalis</name>
    <dbReference type="NCBI Taxonomy" id="1477021"/>
    <lineage>
        <taxon>Bacteria</taxon>
        <taxon>Bacillati</taxon>
        <taxon>Actinomycetota</taxon>
        <taxon>Actinomycetes</taxon>
        <taxon>Micrococcales</taxon>
        <taxon>Microbacteriaceae</taxon>
        <taxon>Conyzicola</taxon>
    </lineage>
</organism>
<gene>
    <name evidence="3" type="ORF">ABIE21_000733</name>
</gene>
<dbReference type="PROSITE" id="PS50076">
    <property type="entry name" value="DNAJ_2"/>
    <property type="match status" value="1"/>
</dbReference>